<keyword evidence="2" id="KW-0479">Metal-binding</keyword>
<evidence type="ECO:0000256" key="6">
    <source>
        <dbReference type="ARBA" id="ARBA00022842"/>
    </source>
</evidence>
<name>A0A0K2SWX5_LEPSM</name>
<feature type="non-terminal residue" evidence="10">
    <location>
        <position position="1"/>
    </location>
</feature>
<keyword evidence="7" id="KW-0630">Potassium</keyword>
<keyword evidence="8" id="KW-0119">Carbohydrate metabolism</keyword>
<evidence type="ECO:0000256" key="3">
    <source>
        <dbReference type="ARBA" id="ARBA00022741"/>
    </source>
</evidence>
<proteinExistence type="inferred from homology"/>
<dbReference type="Gene3D" id="3.40.1190.20">
    <property type="match status" value="1"/>
</dbReference>
<dbReference type="PANTHER" id="PTHR10584:SF166">
    <property type="entry name" value="RIBOKINASE"/>
    <property type="match status" value="1"/>
</dbReference>
<dbReference type="InterPro" id="IPR011877">
    <property type="entry name" value="Ribokinase"/>
</dbReference>
<dbReference type="GO" id="GO:0005524">
    <property type="term" value="F:ATP binding"/>
    <property type="evidence" value="ECO:0007669"/>
    <property type="project" value="UniProtKB-KW"/>
</dbReference>
<dbReference type="EMBL" id="HACA01000937">
    <property type="protein sequence ID" value="CDW18298.1"/>
    <property type="molecule type" value="Transcribed_RNA"/>
</dbReference>
<evidence type="ECO:0000256" key="2">
    <source>
        <dbReference type="ARBA" id="ARBA00022723"/>
    </source>
</evidence>
<accession>A0A0K2SWX5</accession>
<keyword evidence="5" id="KW-0067">ATP-binding</keyword>
<dbReference type="GO" id="GO:0004747">
    <property type="term" value="F:ribokinase activity"/>
    <property type="evidence" value="ECO:0007669"/>
    <property type="project" value="InterPro"/>
</dbReference>
<dbReference type="CDD" id="cd01174">
    <property type="entry name" value="ribokinase"/>
    <property type="match status" value="1"/>
</dbReference>
<evidence type="ECO:0000256" key="7">
    <source>
        <dbReference type="ARBA" id="ARBA00022958"/>
    </source>
</evidence>
<dbReference type="GO" id="GO:0005829">
    <property type="term" value="C:cytosol"/>
    <property type="evidence" value="ECO:0007669"/>
    <property type="project" value="TreeGrafter"/>
</dbReference>
<feature type="domain" description="Carbohydrate kinase PfkB" evidence="9">
    <location>
        <begin position="55"/>
        <end position="355"/>
    </location>
</feature>
<dbReference type="InterPro" id="IPR011611">
    <property type="entry name" value="PfkB_dom"/>
</dbReference>
<evidence type="ECO:0000313" key="10">
    <source>
        <dbReference type="EMBL" id="CDW18298.1"/>
    </source>
</evidence>
<keyword evidence="1" id="KW-0808">Transferase</keyword>
<evidence type="ECO:0000256" key="8">
    <source>
        <dbReference type="ARBA" id="ARBA00023277"/>
    </source>
</evidence>
<protein>
    <submittedName>
        <fullName evidence="10">Ribokinase [Taeniopygia guttata]</fullName>
    </submittedName>
</protein>
<dbReference type="HAMAP" id="MF_01987">
    <property type="entry name" value="Ribokinase"/>
    <property type="match status" value="1"/>
</dbReference>
<evidence type="ECO:0000256" key="5">
    <source>
        <dbReference type="ARBA" id="ARBA00022840"/>
    </source>
</evidence>
<dbReference type="InterPro" id="IPR029056">
    <property type="entry name" value="Ribokinase-like"/>
</dbReference>
<dbReference type="GO" id="GO:0046872">
    <property type="term" value="F:metal ion binding"/>
    <property type="evidence" value="ECO:0007669"/>
    <property type="project" value="UniProtKB-KW"/>
</dbReference>
<evidence type="ECO:0000256" key="1">
    <source>
        <dbReference type="ARBA" id="ARBA00022679"/>
    </source>
</evidence>
<dbReference type="Pfam" id="PF00294">
    <property type="entry name" value="PfkB"/>
    <property type="match status" value="1"/>
</dbReference>
<keyword evidence="4 10" id="KW-0418">Kinase</keyword>
<dbReference type="PANTHER" id="PTHR10584">
    <property type="entry name" value="SUGAR KINASE"/>
    <property type="match status" value="1"/>
</dbReference>
<evidence type="ECO:0000259" key="9">
    <source>
        <dbReference type="Pfam" id="PF00294"/>
    </source>
</evidence>
<sequence length="370" mass="40796">VIFLYIIIDYVDKTCFVPIEQTTLVKSSNIFLSYFLPLIPIKMAKTIVYCGGIFRDEVTVVERFPRDGETVFATEYFSGYGGKSANQSVAASMLRENNNEFNIYFLGQVGCDPNGIEYEKRLKEEIGINTDFLLKSSNKPTGIASISLESSTGENKIIVYKGANELFGKEAAINALQTLKKVESISWVVVGTEILWESVIITLEHARTIGAHTLLNFAPIPDNFEDIDSILKNVSILCVNQVEANALSGNVDIFESLNTLLNLCPIIIITLGSEGAVFKSRSTPKPVAISISEKYKPTKIVDTTGAGDSFIGSLSYYLGIHAQSELPTDSQLEEMIRRACIIAAFSITKKGTQSSYFPRNDLPPELFAYI</sequence>
<gene>
    <name evidence="10" type="primary">RBKS</name>
</gene>
<keyword evidence="6" id="KW-0460">Magnesium</keyword>
<dbReference type="SUPFAM" id="SSF53613">
    <property type="entry name" value="Ribokinase-like"/>
    <property type="match status" value="1"/>
</dbReference>
<evidence type="ECO:0000256" key="4">
    <source>
        <dbReference type="ARBA" id="ARBA00022777"/>
    </source>
</evidence>
<keyword evidence="3" id="KW-0547">Nucleotide-binding</keyword>
<dbReference type="PRINTS" id="PR00990">
    <property type="entry name" value="RIBOKINASE"/>
</dbReference>
<reference evidence="10" key="1">
    <citation type="submission" date="2014-05" db="EMBL/GenBank/DDBJ databases">
        <authorList>
            <person name="Chronopoulou M."/>
        </authorList>
    </citation>
    <scope>NUCLEOTIDE SEQUENCE</scope>
    <source>
        <tissue evidence="10">Whole organism</tissue>
    </source>
</reference>
<dbReference type="GO" id="GO:0006014">
    <property type="term" value="P:D-ribose metabolic process"/>
    <property type="evidence" value="ECO:0007669"/>
    <property type="project" value="InterPro"/>
</dbReference>
<dbReference type="AlphaFoldDB" id="A0A0K2SWX5"/>
<organism evidence="10">
    <name type="scientific">Lepeophtheirus salmonis</name>
    <name type="common">Salmon louse</name>
    <name type="synonym">Caligus salmonis</name>
    <dbReference type="NCBI Taxonomy" id="72036"/>
    <lineage>
        <taxon>Eukaryota</taxon>
        <taxon>Metazoa</taxon>
        <taxon>Ecdysozoa</taxon>
        <taxon>Arthropoda</taxon>
        <taxon>Crustacea</taxon>
        <taxon>Multicrustacea</taxon>
        <taxon>Hexanauplia</taxon>
        <taxon>Copepoda</taxon>
        <taxon>Siphonostomatoida</taxon>
        <taxon>Caligidae</taxon>
        <taxon>Lepeophtheirus</taxon>
    </lineage>
</organism>
<dbReference type="OrthoDB" id="415590at2759"/>
<dbReference type="InterPro" id="IPR002139">
    <property type="entry name" value="Ribo/fructo_kinase"/>
</dbReference>